<keyword evidence="2" id="KW-1185">Reference proteome</keyword>
<evidence type="ECO:0000313" key="1">
    <source>
        <dbReference type="EMBL" id="MDI1491453.1"/>
    </source>
</evidence>
<reference evidence="1" key="1">
    <citation type="journal article" date="2023" name="Genome Biol. Evol.">
        <title>First Whole Genome Sequence and Flow Cytometry Genome Size Data for the Lichen-Forming Fungus Ramalina farinacea (Ascomycota).</title>
        <authorList>
            <person name="Llewellyn T."/>
            <person name="Mian S."/>
            <person name="Hill R."/>
            <person name="Leitch I.J."/>
            <person name="Gaya E."/>
        </authorList>
    </citation>
    <scope>NUCLEOTIDE SEQUENCE</scope>
    <source>
        <strain evidence="1">LIQ254RAFAR</strain>
    </source>
</reference>
<accession>A0AA43QV45</accession>
<dbReference type="EMBL" id="JAPUFD010000014">
    <property type="protein sequence ID" value="MDI1491453.1"/>
    <property type="molecule type" value="Genomic_DNA"/>
</dbReference>
<name>A0AA43QV45_9LECA</name>
<comment type="caution">
    <text evidence="1">The sequence shown here is derived from an EMBL/GenBank/DDBJ whole genome shotgun (WGS) entry which is preliminary data.</text>
</comment>
<proteinExistence type="predicted"/>
<dbReference type="AlphaFoldDB" id="A0AA43QV45"/>
<organism evidence="1 2">
    <name type="scientific">Ramalina farinacea</name>
    <dbReference type="NCBI Taxonomy" id="258253"/>
    <lineage>
        <taxon>Eukaryota</taxon>
        <taxon>Fungi</taxon>
        <taxon>Dikarya</taxon>
        <taxon>Ascomycota</taxon>
        <taxon>Pezizomycotina</taxon>
        <taxon>Lecanoromycetes</taxon>
        <taxon>OSLEUM clade</taxon>
        <taxon>Lecanoromycetidae</taxon>
        <taxon>Lecanorales</taxon>
        <taxon>Lecanorineae</taxon>
        <taxon>Ramalinaceae</taxon>
        <taxon>Ramalina</taxon>
    </lineage>
</organism>
<sequence>MVSAHPHAFPRAAGFQVTAAQLKQIDPSTASCPPNLRDCVTADKAATFISDSFTTYSITDAGVAAGIIATIMIESDSFKYAHPAAAPVPGKGTRNMQAPEFNLKYFQSIPALQSHAAEVGQDAEKALDVLTQYGDYDFGSAAWYLKDGGFCGPQVEQGLAAGGQAGWDAYVACIHANPDDGRLALWQKATAALGVKAS</sequence>
<evidence type="ECO:0000313" key="2">
    <source>
        <dbReference type="Proteomes" id="UP001161017"/>
    </source>
</evidence>
<protein>
    <submittedName>
        <fullName evidence="1">Uncharacterized protein</fullName>
    </submittedName>
</protein>
<dbReference type="Proteomes" id="UP001161017">
    <property type="component" value="Unassembled WGS sequence"/>
</dbReference>
<gene>
    <name evidence="1" type="ORF">OHK93_002662</name>
</gene>